<accession>A0A1D7SDA1</accession>
<dbReference type="Gene3D" id="2.30.30.100">
    <property type="match status" value="1"/>
</dbReference>
<organism evidence="1 5">
    <name type="scientific">Cyanophage S-RIM44</name>
    <dbReference type="NCBI Taxonomy" id="1278485"/>
    <lineage>
        <taxon>Viruses</taxon>
        <taxon>Duplodnaviria</taxon>
        <taxon>Heunggongvirae</taxon>
        <taxon>Uroviricota</taxon>
        <taxon>Caudoviricetes</taxon>
        <taxon>Pantevenvirales</taxon>
        <taxon>Kyanoviridae</taxon>
        <taxon>Vellamovirus</taxon>
        <taxon>Vellamovirus rhodeisland44</taxon>
    </lineage>
</organism>
<protein>
    <submittedName>
        <fullName evidence="1">Uncharacterized protein</fullName>
    </submittedName>
</protein>
<evidence type="ECO:0000313" key="5">
    <source>
        <dbReference type="Proteomes" id="UP000225178"/>
    </source>
</evidence>
<keyword evidence="4" id="KW-1185">Reference proteome</keyword>
<evidence type="ECO:0000313" key="2">
    <source>
        <dbReference type="EMBL" id="AOO12104.1"/>
    </source>
</evidence>
<gene>
    <name evidence="1" type="ORF">ES420910_157</name>
    <name evidence="2" type="ORF">Np200711_158</name>
    <name evidence="3" type="ORF">Np420711_157</name>
</gene>
<sequence>MAEQIIVFKNGERVITELKEVFEGEGDDRRGVCLLMSHPYILELVNADGSADRHDLQVKFSKWCPYSVDFEFRVPYDTVLAIGEPDQGLAQAYRGKVQVITATEPEPDQVPEWTEGVTNPNMEAQAADIAAATKGYTIEGNGAPVDTSVPTV</sequence>
<name>A0A1D7SDA1_9CAUD</name>
<evidence type="ECO:0000313" key="3">
    <source>
        <dbReference type="EMBL" id="AOO12339.1"/>
    </source>
</evidence>
<dbReference type="EMBL" id="KX349294">
    <property type="protein sequence ID" value="AOO12339.1"/>
    <property type="molecule type" value="Genomic_DNA"/>
</dbReference>
<dbReference type="Proteomes" id="UP000225178">
    <property type="component" value="Segment"/>
</dbReference>
<proteinExistence type="predicted"/>
<reference evidence="4 5" key="1">
    <citation type="journal article" date="2016" name="Environ. Microbiol.">
        <title>Genomic diversification of marine cyanophages into stable ecotypes.</title>
        <authorList>
            <person name="Marston M.F."/>
            <person name="Martiny J.B."/>
        </authorList>
    </citation>
    <scope>NUCLEOTIDE SEQUENCE [LARGE SCALE GENOMIC DNA]</scope>
    <source>
        <strain evidence="1">ES_42_0910</strain>
        <strain evidence="2">Np_20_0711</strain>
        <strain evidence="3">Np_42_0711</strain>
    </source>
</reference>
<dbReference type="Proteomes" id="UP000221709">
    <property type="component" value="Segment"/>
</dbReference>
<evidence type="ECO:0000313" key="4">
    <source>
        <dbReference type="Proteomes" id="UP000221709"/>
    </source>
</evidence>
<evidence type="ECO:0000313" key="1">
    <source>
        <dbReference type="EMBL" id="AOO11638.1"/>
    </source>
</evidence>
<dbReference type="EMBL" id="KX349291">
    <property type="protein sequence ID" value="AOO11638.1"/>
    <property type="molecule type" value="Genomic_DNA"/>
</dbReference>
<dbReference type="EMBL" id="KX349293">
    <property type="protein sequence ID" value="AOO12104.1"/>
    <property type="molecule type" value="Genomic_DNA"/>
</dbReference>
<dbReference type="Proteomes" id="UP000226130">
    <property type="component" value="Segment"/>
</dbReference>